<organism evidence="14 15">
    <name type="scientific">Campylobacter corcagiensis</name>
    <dbReference type="NCBI Taxonomy" id="1448857"/>
    <lineage>
        <taxon>Bacteria</taxon>
        <taxon>Pseudomonadati</taxon>
        <taxon>Campylobacterota</taxon>
        <taxon>Epsilonproteobacteria</taxon>
        <taxon>Campylobacterales</taxon>
        <taxon>Campylobacteraceae</taxon>
        <taxon>Campylobacter</taxon>
    </lineage>
</organism>
<proteinExistence type="inferred from homology"/>
<keyword evidence="4 13" id="KW-1003">Cell membrane</keyword>
<dbReference type="InterPro" id="IPR003689">
    <property type="entry name" value="ZIP"/>
</dbReference>
<accession>A0A7M1LG08</accession>
<evidence type="ECO:0000256" key="5">
    <source>
        <dbReference type="ARBA" id="ARBA00022692"/>
    </source>
</evidence>
<sequence length="259" mass="27431">MDAFVFALLITTLAGLSTGIGGLIAVLVKQTNKNFLTFSLGFSAGVMIYVSFVEILPNSVEIATNTNSVYGKAFATFAFFIGIAIIAVIDKLIPESSNPHEFSASLDEKRSLMRTGIFTAIAIAIHNFPEGLATFIASYSDPKLALPIAFAIALHNIPEGIGVAAPIYKATNDKKRALIYSTTSGFAEPVGGVIGFLVLAPFLNEFILAMVLSIAAGIMVFISIDELLPAARAYGRHHVSIAGFIAGMLIMAISLLIIN</sequence>
<evidence type="ECO:0000256" key="3">
    <source>
        <dbReference type="ARBA" id="ARBA00022448"/>
    </source>
</evidence>
<dbReference type="NCBIfam" id="NF003243">
    <property type="entry name" value="PRK04201.1"/>
    <property type="match status" value="1"/>
</dbReference>
<feature type="transmembrane region" description="Helical" evidence="13">
    <location>
        <begin position="6"/>
        <end position="28"/>
    </location>
</feature>
<feature type="binding site" description="M1 metal binding site" evidence="13">
    <location>
        <position position="159"/>
    </location>
    <ligand>
        <name>Zn(2+)</name>
        <dbReference type="ChEBI" id="CHEBI:29105"/>
    </ligand>
</feature>
<gene>
    <name evidence="13 14" type="primary">zupT</name>
    <name evidence="14" type="ORF">IMC76_01470</name>
</gene>
<evidence type="ECO:0000256" key="2">
    <source>
        <dbReference type="ARBA" id="ARBA00009703"/>
    </source>
</evidence>
<dbReference type="OrthoDB" id="9787346at2"/>
<dbReference type="HAMAP" id="MF_00548">
    <property type="entry name" value="ZupT"/>
    <property type="match status" value="1"/>
</dbReference>
<keyword evidence="15" id="KW-1185">Reference proteome</keyword>
<keyword evidence="9 13" id="KW-1133">Transmembrane helix</keyword>
<keyword evidence="11 13" id="KW-0406">Ion transport</keyword>
<feature type="binding site" description="M2 metal binding site" evidence="13">
    <location>
        <position position="159"/>
    </location>
    <ligand>
        <name>Fe(2+)</name>
        <dbReference type="ChEBI" id="CHEBI:29033"/>
    </ligand>
</feature>
<feature type="binding site" description="M2 metal binding site" evidence="13">
    <location>
        <position position="127"/>
    </location>
    <ligand>
        <name>Fe(2+)</name>
        <dbReference type="ChEBI" id="CHEBI:29033"/>
    </ligand>
</feature>
<name>A0A7M1LG08_9BACT</name>
<keyword evidence="3 13" id="KW-0813">Transport</keyword>
<dbReference type="GO" id="GO:0005385">
    <property type="term" value="F:zinc ion transmembrane transporter activity"/>
    <property type="evidence" value="ECO:0007669"/>
    <property type="project" value="UniProtKB-UniRule"/>
</dbReference>
<dbReference type="GO" id="GO:0005886">
    <property type="term" value="C:plasma membrane"/>
    <property type="evidence" value="ECO:0007669"/>
    <property type="project" value="UniProtKB-SubCell"/>
</dbReference>
<reference evidence="14 15" key="1">
    <citation type="submission" date="2020-10" db="EMBL/GenBank/DDBJ databases">
        <title>Campylobacter and Helicobacter PacBio genomes.</title>
        <authorList>
            <person name="Lane C."/>
        </authorList>
    </citation>
    <scope>NUCLEOTIDE SEQUENCE [LARGE SCALE GENOMIC DNA]</scope>
    <source>
        <strain evidence="14 15">2016D-0077</strain>
    </source>
</reference>
<feature type="binding site" description="M1 metal binding site" evidence="13">
    <location>
        <position position="130"/>
    </location>
    <ligand>
        <name>Zn(2+)</name>
        <dbReference type="ChEBI" id="CHEBI:29105"/>
    </ligand>
</feature>
<feature type="transmembrane region" description="Helical" evidence="13">
    <location>
        <begin position="239"/>
        <end position="258"/>
    </location>
</feature>
<feature type="binding site" description="M2 metal binding site" evidence="13">
    <location>
        <position position="188"/>
    </location>
    <ligand>
        <name>Fe(2+)</name>
        <dbReference type="ChEBI" id="CHEBI:29033"/>
    </ligand>
</feature>
<dbReference type="RefSeq" id="WP_025803081.1">
    <property type="nucleotide sequence ID" value="NZ_CP053842.1"/>
</dbReference>
<feature type="transmembrane region" description="Helical" evidence="13">
    <location>
        <begin position="73"/>
        <end position="94"/>
    </location>
</feature>
<dbReference type="InterPro" id="IPR023498">
    <property type="entry name" value="Zn_transptr_ZupT"/>
</dbReference>
<comment type="function">
    <text evidence="13">Mediates zinc uptake. May also transport other divalent cations.</text>
</comment>
<evidence type="ECO:0000256" key="12">
    <source>
        <dbReference type="ARBA" id="ARBA00023136"/>
    </source>
</evidence>
<evidence type="ECO:0000256" key="1">
    <source>
        <dbReference type="ARBA" id="ARBA00004651"/>
    </source>
</evidence>
<protein>
    <recommendedName>
        <fullName evidence="13">Zinc transporter ZupT</fullName>
    </recommendedName>
</protein>
<dbReference type="PANTHER" id="PTHR11040">
    <property type="entry name" value="ZINC/IRON TRANSPORTER"/>
    <property type="match status" value="1"/>
</dbReference>
<keyword evidence="10" id="KW-0408">Iron</keyword>
<evidence type="ECO:0000256" key="6">
    <source>
        <dbReference type="ARBA" id="ARBA00022723"/>
    </source>
</evidence>
<feature type="transmembrane region" description="Helical" evidence="13">
    <location>
        <begin position="206"/>
        <end position="227"/>
    </location>
</feature>
<dbReference type="EMBL" id="CP063078">
    <property type="protein sequence ID" value="QOQ87517.1"/>
    <property type="molecule type" value="Genomic_DNA"/>
</dbReference>
<dbReference type="Pfam" id="PF02535">
    <property type="entry name" value="Zip"/>
    <property type="match status" value="2"/>
</dbReference>
<comment type="catalytic activity">
    <reaction evidence="13">
        <text>Zn(2+)(in) = Zn(2+)(out)</text>
        <dbReference type="Rhea" id="RHEA:29351"/>
        <dbReference type="ChEBI" id="CHEBI:29105"/>
    </reaction>
</comment>
<keyword evidence="7 13" id="KW-0862">Zinc</keyword>
<comment type="subcellular location">
    <subcellularLocation>
        <location evidence="1 13">Cell membrane</location>
        <topology evidence="1 13">Multi-pass membrane protein</topology>
    </subcellularLocation>
</comment>
<keyword evidence="12 13" id="KW-0472">Membrane</keyword>
<evidence type="ECO:0000313" key="14">
    <source>
        <dbReference type="EMBL" id="QOQ87517.1"/>
    </source>
</evidence>
<feature type="binding site" description="M2 metal binding site" evidence="13">
    <location>
        <position position="156"/>
    </location>
    <ligand>
        <name>Fe(2+)</name>
        <dbReference type="ChEBI" id="CHEBI:29033"/>
    </ligand>
</feature>
<evidence type="ECO:0000256" key="13">
    <source>
        <dbReference type="HAMAP-Rule" id="MF_00548"/>
    </source>
</evidence>
<evidence type="ECO:0000313" key="15">
    <source>
        <dbReference type="Proteomes" id="UP000594749"/>
    </source>
</evidence>
<feature type="transmembrane region" description="Helical" evidence="13">
    <location>
        <begin position="35"/>
        <end position="53"/>
    </location>
</feature>
<feature type="binding site" description="M2 metal binding site" evidence="13">
    <location>
        <position position="130"/>
    </location>
    <ligand>
        <name>Fe(2+)</name>
        <dbReference type="ChEBI" id="CHEBI:29033"/>
    </ligand>
</feature>
<comment type="similarity">
    <text evidence="2 13">Belongs to the ZIP transporter (TC 2.A.5) family. ZupT subfamily.</text>
</comment>
<feature type="transmembrane region" description="Helical" evidence="13">
    <location>
        <begin position="177"/>
        <end position="200"/>
    </location>
</feature>
<keyword evidence="8 13" id="KW-0864">Zinc transport</keyword>
<feature type="transmembrane region" description="Helical" evidence="13">
    <location>
        <begin position="144"/>
        <end position="165"/>
    </location>
</feature>
<evidence type="ECO:0000256" key="8">
    <source>
        <dbReference type="ARBA" id="ARBA00022906"/>
    </source>
</evidence>
<evidence type="ECO:0000256" key="11">
    <source>
        <dbReference type="ARBA" id="ARBA00023065"/>
    </source>
</evidence>
<dbReference type="PANTHER" id="PTHR11040:SF205">
    <property type="entry name" value="ZINC TRANSPORTER ZUPT"/>
    <property type="match status" value="1"/>
</dbReference>
<keyword evidence="5 13" id="KW-0812">Transmembrane</keyword>
<dbReference type="Proteomes" id="UP000594749">
    <property type="component" value="Chromosome"/>
</dbReference>
<feature type="transmembrane region" description="Helical" evidence="13">
    <location>
        <begin position="115"/>
        <end position="138"/>
    </location>
</feature>
<evidence type="ECO:0000256" key="10">
    <source>
        <dbReference type="ARBA" id="ARBA00023004"/>
    </source>
</evidence>
<evidence type="ECO:0000256" key="4">
    <source>
        <dbReference type="ARBA" id="ARBA00022475"/>
    </source>
</evidence>
<evidence type="ECO:0000256" key="9">
    <source>
        <dbReference type="ARBA" id="ARBA00022989"/>
    </source>
</evidence>
<keyword evidence="6" id="KW-0479">Metal-binding</keyword>
<evidence type="ECO:0000256" key="7">
    <source>
        <dbReference type="ARBA" id="ARBA00022833"/>
    </source>
</evidence>
<dbReference type="GO" id="GO:0046872">
    <property type="term" value="F:metal ion binding"/>
    <property type="evidence" value="ECO:0007669"/>
    <property type="project" value="UniProtKB-KW"/>
</dbReference>
<dbReference type="AlphaFoldDB" id="A0A7M1LG08"/>
<feature type="binding site" description="M1 metal binding site" evidence="13">
    <location>
        <position position="155"/>
    </location>
    <ligand>
        <name>Zn(2+)</name>
        <dbReference type="ChEBI" id="CHEBI:29105"/>
    </ligand>
</feature>